<feature type="domain" description="BAR" evidence="1">
    <location>
        <begin position="6"/>
        <end position="51"/>
    </location>
</feature>
<dbReference type="Proteomes" id="UP001529510">
    <property type="component" value="Unassembled WGS sequence"/>
</dbReference>
<evidence type="ECO:0000313" key="2">
    <source>
        <dbReference type="EMBL" id="KAL0203493.1"/>
    </source>
</evidence>
<dbReference type="SUPFAM" id="SSF103657">
    <property type="entry name" value="BAR/IMD domain-like"/>
    <property type="match status" value="1"/>
</dbReference>
<dbReference type="PANTHER" id="PTHR12552">
    <property type="entry name" value="OLIGOPHRENIN 1"/>
    <property type="match status" value="1"/>
</dbReference>
<dbReference type="InterPro" id="IPR004148">
    <property type="entry name" value="BAR_dom"/>
</dbReference>
<dbReference type="EMBL" id="JAMKFB020000001">
    <property type="protein sequence ID" value="KAL0203493.1"/>
    <property type="molecule type" value="Genomic_DNA"/>
</dbReference>
<name>A0ABD0S0H1_CIRMR</name>
<dbReference type="Gene3D" id="1.20.1270.60">
    <property type="entry name" value="Arfaptin homology (AH) domain/BAR domain"/>
    <property type="match status" value="1"/>
</dbReference>
<keyword evidence="3" id="KW-1185">Reference proteome</keyword>
<comment type="caution">
    <text evidence="2">The sequence shown here is derived from an EMBL/GenBank/DDBJ whole genome shotgun (WGS) entry which is preliminary data.</text>
</comment>
<organism evidence="2 3">
    <name type="scientific">Cirrhinus mrigala</name>
    <name type="common">Mrigala</name>
    <dbReference type="NCBI Taxonomy" id="683832"/>
    <lineage>
        <taxon>Eukaryota</taxon>
        <taxon>Metazoa</taxon>
        <taxon>Chordata</taxon>
        <taxon>Craniata</taxon>
        <taxon>Vertebrata</taxon>
        <taxon>Euteleostomi</taxon>
        <taxon>Actinopterygii</taxon>
        <taxon>Neopterygii</taxon>
        <taxon>Teleostei</taxon>
        <taxon>Ostariophysi</taxon>
        <taxon>Cypriniformes</taxon>
        <taxon>Cyprinidae</taxon>
        <taxon>Labeoninae</taxon>
        <taxon>Labeonini</taxon>
        <taxon>Cirrhinus</taxon>
    </lineage>
</organism>
<sequence length="51" mass="5883">MGLHPLEFSECYLDSPAFRDKIKAHEAELDKTGRFIKELYKDGKNLINATK</sequence>
<reference evidence="2 3" key="1">
    <citation type="submission" date="2024-05" db="EMBL/GenBank/DDBJ databases">
        <title>Genome sequencing and assembly of Indian major carp, Cirrhinus mrigala (Hamilton, 1822).</title>
        <authorList>
            <person name="Mohindra V."/>
            <person name="Chowdhury L.M."/>
            <person name="Lal K."/>
            <person name="Jena J.K."/>
        </authorList>
    </citation>
    <scope>NUCLEOTIDE SEQUENCE [LARGE SCALE GENOMIC DNA]</scope>
    <source>
        <strain evidence="2">CM1030</strain>
        <tissue evidence="2">Blood</tissue>
    </source>
</reference>
<evidence type="ECO:0000313" key="3">
    <source>
        <dbReference type="Proteomes" id="UP001529510"/>
    </source>
</evidence>
<gene>
    <name evidence="2" type="ORF">M9458_001511</name>
</gene>
<protein>
    <recommendedName>
        <fullName evidence="1">BAR domain-containing protein</fullName>
    </recommendedName>
</protein>
<feature type="non-terminal residue" evidence="2">
    <location>
        <position position="51"/>
    </location>
</feature>
<dbReference type="AlphaFoldDB" id="A0ABD0S0H1"/>
<dbReference type="InterPro" id="IPR047234">
    <property type="entry name" value="GRAF_fam"/>
</dbReference>
<dbReference type="InterPro" id="IPR027267">
    <property type="entry name" value="AH/BAR_dom_sf"/>
</dbReference>
<accession>A0ABD0S0H1</accession>
<proteinExistence type="predicted"/>
<dbReference type="PANTHER" id="PTHR12552:SF5">
    <property type="entry name" value="RHO GTPASE-ACTIVATING PROTEIN 10"/>
    <property type="match status" value="1"/>
</dbReference>
<evidence type="ECO:0000259" key="1">
    <source>
        <dbReference type="Pfam" id="PF16746"/>
    </source>
</evidence>
<dbReference type="Pfam" id="PF16746">
    <property type="entry name" value="BAR_3"/>
    <property type="match status" value="1"/>
</dbReference>